<dbReference type="InterPro" id="IPR001148">
    <property type="entry name" value="CA_dom"/>
</dbReference>
<dbReference type="InterPro" id="IPR023561">
    <property type="entry name" value="Carbonic_anhydrase_a-class"/>
</dbReference>
<evidence type="ECO:0000256" key="6">
    <source>
        <dbReference type="ARBA" id="ARBA00048348"/>
    </source>
</evidence>
<dbReference type="EC" id="4.2.1.1" evidence="2"/>
<feature type="domain" description="Alpha-carbonic anhydrase" evidence="8">
    <location>
        <begin position="26"/>
        <end position="251"/>
    </location>
</feature>
<evidence type="ECO:0000256" key="4">
    <source>
        <dbReference type="ARBA" id="ARBA00022833"/>
    </source>
</evidence>
<dbReference type="Proteomes" id="UP001165342">
    <property type="component" value="Unassembled WGS sequence"/>
</dbReference>
<comment type="catalytic activity">
    <reaction evidence="6">
        <text>hydrogencarbonate + H(+) = CO2 + H2O</text>
        <dbReference type="Rhea" id="RHEA:10748"/>
        <dbReference type="ChEBI" id="CHEBI:15377"/>
        <dbReference type="ChEBI" id="CHEBI:15378"/>
        <dbReference type="ChEBI" id="CHEBI:16526"/>
        <dbReference type="ChEBI" id="CHEBI:17544"/>
        <dbReference type="EC" id="4.2.1.1"/>
    </reaction>
</comment>
<evidence type="ECO:0000256" key="5">
    <source>
        <dbReference type="ARBA" id="ARBA00023239"/>
    </source>
</evidence>
<sequence length="251" mass="27576">MNLASTVALGTAIILGSSALASAETHHWSYFGKEGPTHWAELNDQFKACAAGKNQSPIDIDTHRIQTAALPALQFDYQSSALHIVDNGHTVQVNLDPGSSLAVGKDRYQLVQLHFHHPSEERIDGRRADMVAHLVHRDAEGRLAVVAVLLTSGKQNDMVEALWDHLPKHKDSEASPKGVRIDPAALIPPKHSYFTYIGSLTTPPCTEGVRWLVLKSPQTLSEKEIATFAAHYPNDARPIQQLNHRKVLSTN</sequence>
<comment type="caution">
    <text evidence="9">The sequence shown here is derived from an EMBL/GenBank/DDBJ whole genome shotgun (WGS) entry which is preliminary data.</text>
</comment>
<dbReference type="InterPro" id="IPR041891">
    <property type="entry name" value="Alpha_CA_prokaryot-like"/>
</dbReference>
<dbReference type="Pfam" id="PF00194">
    <property type="entry name" value="Carb_anhydrase"/>
    <property type="match status" value="1"/>
</dbReference>
<dbReference type="SUPFAM" id="SSF51069">
    <property type="entry name" value="Carbonic anhydrase"/>
    <property type="match status" value="1"/>
</dbReference>
<name>A0ABT0S5J8_9SPHN</name>
<reference evidence="9" key="1">
    <citation type="submission" date="2022-05" db="EMBL/GenBank/DDBJ databases">
        <authorList>
            <person name="Jo J.-H."/>
            <person name="Im W.-T."/>
        </authorList>
    </citation>
    <scope>NUCLEOTIDE SEQUENCE</scope>
    <source>
        <strain evidence="9">SE220</strain>
    </source>
</reference>
<dbReference type="EMBL" id="JAMGBE010000004">
    <property type="protein sequence ID" value="MCL6730881.1"/>
    <property type="molecule type" value="Genomic_DNA"/>
</dbReference>
<evidence type="ECO:0000259" key="8">
    <source>
        <dbReference type="PROSITE" id="PS51144"/>
    </source>
</evidence>
<evidence type="ECO:0000313" key="10">
    <source>
        <dbReference type="Proteomes" id="UP001165342"/>
    </source>
</evidence>
<dbReference type="PROSITE" id="PS51144">
    <property type="entry name" value="ALPHA_CA_2"/>
    <property type="match status" value="1"/>
</dbReference>
<proteinExistence type="inferred from homology"/>
<accession>A0ABT0S5J8</accession>
<evidence type="ECO:0000256" key="1">
    <source>
        <dbReference type="ARBA" id="ARBA00010718"/>
    </source>
</evidence>
<organism evidence="9 10">
    <name type="scientific">Sphingomonas hankyongi</name>
    <dbReference type="NCBI Taxonomy" id="2908209"/>
    <lineage>
        <taxon>Bacteria</taxon>
        <taxon>Pseudomonadati</taxon>
        <taxon>Pseudomonadota</taxon>
        <taxon>Alphaproteobacteria</taxon>
        <taxon>Sphingomonadales</taxon>
        <taxon>Sphingomonadaceae</taxon>
        <taxon>Sphingomonas</taxon>
    </lineage>
</organism>
<dbReference type="Gene3D" id="3.10.200.10">
    <property type="entry name" value="Alpha carbonic anhydrase"/>
    <property type="match status" value="1"/>
</dbReference>
<gene>
    <name evidence="9" type="ORF">LZ538_12605</name>
</gene>
<dbReference type="CDD" id="cd03124">
    <property type="entry name" value="alpha_CA_prokaryotic_like"/>
    <property type="match status" value="1"/>
</dbReference>
<feature type="chain" id="PRO_5045720205" description="carbonic anhydrase" evidence="7">
    <location>
        <begin position="24"/>
        <end position="251"/>
    </location>
</feature>
<comment type="similarity">
    <text evidence="1">Belongs to the alpha-carbonic anhydrase family.</text>
</comment>
<keyword evidence="10" id="KW-1185">Reference proteome</keyword>
<dbReference type="SMART" id="SM01057">
    <property type="entry name" value="Carb_anhydrase"/>
    <property type="match status" value="1"/>
</dbReference>
<dbReference type="PANTHER" id="PTHR18952:SF265">
    <property type="entry name" value="CARBONIC ANHYDRASE"/>
    <property type="match status" value="1"/>
</dbReference>
<evidence type="ECO:0000313" key="9">
    <source>
        <dbReference type="EMBL" id="MCL6730881.1"/>
    </source>
</evidence>
<evidence type="ECO:0000256" key="2">
    <source>
        <dbReference type="ARBA" id="ARBA00012925"/>
    </source>
</evidence>
<feature type="signal peptide" evidence="7">
    <location>
        <begin position="1"/>
        <end position="23"/>
    </location>
</feature>
<protein>
    <recommendedName>
        <fullName evidence="2">carbonic anhydrase</fullName>
        <ecNumber evidence="2">4.2.1.1</ecNumber>
    </recommendedName>
</protein>
<keyword evidence="3" id="KW-0479">Metal-binding</keyword>
<dbReference type="InterPro" id="IPR036398">
    <property type="entry name" value="CA_dom_sf"/>
</dbReference>
<keyword evidence="4" id="KW-0862">Zinc</keyword>
<keyword evidence="5" id="KW-0456">Lyase</keyword>
<dbReference type="PANTHER" id="PTHR18952">
    <property type="entry name" value="CARBONIC ANHYDRASE"/>
    <property type="match status" value="1"/>
</dbReference>
<keyword evidence="7" id="KW-0732">Signal</keyword>
<evidence type="ECO:0000256" key="3">
    <source>
        <dbReference type="ARBA" id="ARBA00022723"/>
    </source>
</evidence>
<dbReference type="RefSeq" id="WP_249832374.1">
    <property type="nucleotide sequence ID" value="NZ_JAMGBE010000004.1"/>
</dbReference>
<evidence type="ECO:0000256" key="7">
    <source>
        <dbReference type="SAM" id="SignalP"/>
    </source>
</evidence>